<evidence type="ECO:0000313" key="1">
    <source>
        <dbReference type="EMBL" id="KAF9947702.1"/>
    </source>
</evidence>
<protein>
    <submittedName>
        <fullName evidence="1">Uncharacterized protein</fullName>
    </submittedName>
</protein>
<keyword evidence="2" id="KW-1185">Reference proteome</keyword>
<sequence length="74" mass="8331">MAQKASKCLAGYSEVHYKAAIQKNTIIDFTFEKFKDSINALCDRHALLAATPNLIKAKLRTRSVLQDSFSDVRK</sequence>
<dbReference type="Proteomes" id="UP000749646">
    <property type="component" value="Unassembled WGS sequence"/>
</dbReference>
<name>A0A9P6LWQ6_9FUNG</name>
<dbReference type="AlphaFoldDB" id="A0A9P6LWQ6"/>
<comment type="caution">
    <text evidence="1">The sequence shown here is derived from an EMBL/GenBank/DDBJ whole genome shotgun (WGS) entry which is preliminary data.</text>
</comment>
<accession>A0A9P6LWQ6</accession>
<gene>
    <name evidence="1" type="ORF">BGZ65_008608</name>
</gene>
<dbReference type="EMBL" id="JAAAHW010007528">
    <property type="protein sequence ID" value="KAF9947702.1"/>
    <property type="molecule type" value="Genomic_DNA"/>
</dbReference>
<organism evidence="1 2">
    <name type="scientific">Modicella reniformis</name>
    <dbReference type="NCBI Taxonomy" id="1440133"/>
    <lineage>
        <taxon>Eukaryota</taxon>
        <taxon>Fungi</taxon>
        <taxon>Fungi incertae sedis</taxon>
        <taxon>Mucoromycota</taxon>
        <taxon>Mortierellomycotina</taxon>
        <taxon>Mortierellomycetes</taxon>
        <taxon>Mortierellales</taxon>
        <taxon>Mortierellaceae</taxon>
        <taxon>Modicella</taxon>
    </lineage>
</organism>
<proteinExistence type="predicted"/>
<evidence type="ECO:0000313" key="2">
    <source>
        <dbReference type="Proteomes" id="UP000749646"/>
    </source>
</evidence>
<reference evidence="1" key="1">
    <citation type="journal article" date="2020" name="Fungal Divers.">
        <title>Resolving the Mortierellaceae phylogeny through synthesis of multi-gene phylogenetics and phylogenomics.</title>
        <authorList>
            <person name="Vandepol N."/>
            <person name="Liber J."/>
            <person name="Desiro A."/>
            <person name="Na H."/>
            <person name="Kennedy M."/>
            <person name="Barry K."/>
            <person name="Grigoriev I.V."/>
            <person name="Miller A.N."/>
            <person name="O'Donnell K."/>
            <person name="Stajich J.E."/>
            <person name="Bonito G."/>
        </authorList>
    </citation>
    <scope>NUCLEOTIDE SEQUENCE</scope>
    <source>
        <strain evidence="1">MES-2147</strain>
    </source>
</reference>